<evidence type="ECO:0000256" key="1">
    <source>
        <dbReference type="ARBA" id="ARBA00009320"/>
    </source>
</evidence>
<keyword evidence="3" id="KW-1185">Reference proteome</keyword>
<dbReference type="InterPro" id="IPR027417">
    <property type="entry name" value="P-loop_NTPase"/>
</dbReference>
<accession>A0A1H7AZG6</accession>
<evidence type="ECO:0008006" key="4">
    <source>
        <dbReference type="Google" id="ProtNLM"/>
    </source>
</evidence>
<evidence type="ECO:0000313" key="3">
    <source>
        <dbReference type="Proteomes" id="UP000199403"/>
    </source>
</evidence>
<dbReference type="Gene3D" id="3.40.50.300">
    <property type="entry name" value="P-loop containing nucleotide triphosphate hydrolases"/>
    <property type="match status" value="1"/>
</dbReference>
<dbReference type="PANTHER" id="PTHR42743">
    <property type="entry name" value="AMINO-ACID AMINOTRANSFERASE"/>
    <property type="match status" value="1"/>
</dbReference>
<dbReference type="OrthoDB" id="272985at2"/>
<dbReference type="EMBL" id="FNZH01000009">
    <property type="protein sequence ID" value="SEJ71001.1"/>
    <property type="molecule type" value="Genomic_DNA"/>
</dbReference>
<dbReference type="PANTHER" id="PTHR42743:SF11">
    <property type="entry name" value="AMINODEOXYCHORISMATE LYASE"/>
    <property type="match status" value="1"/>
</dbReference>
<evidence type="ECO:0000313" key="2">
    <source>
        <dbReference type="EMBL" id="SEJ71001.1"/>
    </source>
</evidence>
<name>A0A1H7AZG6_9BACT</name>
<proteinExistence type="inferred from homology"/>
<reference evidence="3" key="1">
    <citation type="submission" date="2016-10" db="EMBL/GenBank/DDBJ databases">
        <authorList>
            <person name="Varghese N."/>
            <person name="Submissions S."/>
        </authorList>
    </citation>
    <scope>NUCLEOTIDE SEQUENCE [LARGE SCALE GENOMIC DNA]</scope>
    <source>
        <strain evidence="3">IBRC-M 10761</strain>
    </source>
</reference>
<comment type="similarity">
    <text evidence="1">Belongs to the class-IV pyridoxal-phosphate-dependent aminotransferase family.</text>
</comment>
<dbReference type="GO" id="GO:0019752">
    <property type="term" value="P:carboxylic acid metabolic process"/>
    <property type="evidence" value="ECO:0007669"/>
    <property type="project" value="TreeGrafter"/>
</dbReference>
<dbReference type="Pfam" id="PF19798">
    <property type="entry name" value="Sulfotransfer_5"/>
    <property type="match status" value="1"/>
</dbReference>
<sequence length="243" mass="27971">MSTSPAVKRLFLWSGPRNISTALMYSFSQRADAAVEDEPLYAHYLSRSLASPYHPGAATILEKMENDGQKVVQHMLSKSGKPLLFFKNMTHHLIDLDWSFMGQGMNILLTREPKAMLLSFSKIIEKPVMEDIGYAMQWRLLQYLKTNEFPFVVLEAKKFLQDPEGQLRKLCKTCGIDFDPNMMHWKAGPIPEDGVWANYWYASVHKSTGFQPYTEKSEPFPDHLRGLLSECEPIYRKLQVFSL</sequence>
<dbReference type="RefSeq" id="WP_092178030.1">
    <property type="nucleotide sequence ID" value="NZ_FNZH01000009.1"/>
</dbReference>
<dbReference type="Proteomes" id="UP000199403">
    <property type="component" value="Unassembled WGS sequence"/>
</dbReference>
<organism evidence="2 3">
    <name type="scientific">Cyclobacterium xiamenense</name>
    <dbReference type="NCBI Taxonomy" id="1297121"/>
    <lineage>
        <taxon>Bacteria</taxon>
        <taxon>Pseudomonadati</taxon>
        <taxon>Bacteroidota</taxon>
        <taxon>Cytophagia</taxon>
        <taxon>Cytophagales</taxon>
        <taxon>Cyclobacteriaceae</taxon>
        <taxon>Cyclobacterium</taxon>
    </lineage>
</organism>
<dbReference type="AlphaFoldDB" id="A0A1H7AZG6"/>
<dbReference type="STRING" id="1416801.SAMN05192553_10951"/>
<dbReference type="InterPro" id="IPR050571">
    <property type="entry name" value="Class-IV_PLP-Dep_Aminotrnsfr"/>
</dbReference>
<protein>
    <recommendedName>
        <fullName evidence="4">Sulfotransferase family protein</fullName>
    </recommendedName>
</protein>
<gene>
    <name evidence="2" type="ORF">SAMN05192553_10951</name>
</gene>
<dbReference type="SUPFAM" id="SSF52540">
    <property type="entry name" value="P-loop containing nucleoside triphosphate hydrolases"/>
    <property type="match status" value="1"/>
</dbReference>